<comment type="function">
    <text evidence="3">May play the central regulatory role in sporulation. It may be an element of the effector pathway responsible for the activation of sporulation genes in response to nutritional stress. Spo0A may act in concert with spo0H (a sigma factor) to control the expression of some genes that are critical to the sporulation process.</text>
</comment>
<dbReference type="RefSeq" id="WP_104437946.1">
    <property type="nucleotide sequence ID" value="NZ_PTJA01000008.1"/>
</dbReference>
<dbReference type="InterPro" id="IPR050595">
    <property type="entry name" value="Bact_response_regulator"/>
</dbReference>
<dbReference type="PANTHER" id="PTHR44591">
    <property type="entry name" value="STRESS RESPONSE REGULATOR PROTEIN 1"/>
    <property type="match status" value="1"/>
</dbReference>
<keyword evidence="2 4" id="KW-0597">Phosphoprotein</keyword>
<reference evidence="6 7" key="1">
    <citation type="submission" date="2018-02" db="EMBL/GenBank/DDBJ databases">
        <title>Genomic Encyclopedia of Archaeal and Bacterial Type Strains, Phase II (KMG-II): from individual species to whole genera.</title>
        <authorList>
            <person name="Goeker M."/>
        </authorList>
    </citation>
    <scope>NUCLEOTIDE SEQUENCE [LARGE SCALE GENOMIC DNA]</scope>
    <source>
        <strain evidence="6 7">DSM 3808</strain>
    </source>
</reference>
<feature type="domain" description="Response regulatory" evidence="5">
    <location>
        <begin position="4"/>
        <end position="118"/>
    </location>
</feature>
<dbReference type="Gene3D" id="3.40.50.2300">
    <property type="match status" value="1"/>
</dbReference>
<organism evidence="6 7">
    <name type="scientific">Lacrimispora xylanisolvens</name>
    <dbReference type="NCBI Taxonomy" id="384636"/>
    <lineage>
        <taxon>Bacteria</taxon>
        <taxon>Bacillati</taxon>
        <taxon>Bacillota</taxon>
        <taxon>Clostridia</taxon>
        <taxon>Lachnospirales</taxon>
        <taxon>Lachnospiraceae</taxon>
        <taxon>Lacrimispora</taxon>
    </lineage>
</organism>
<dbReference type="InterPro" id="IPR011006">
    <property type="entry name" value="CheY-like_superfamily"/>
</dbReference>
<dbReference type="SMART" id="SM00448">
    <property type="entry name" value="REC"/>
    <property type="match status" value="1"/>
</dbReference>
<feature type="modified residue" description="4-aspartylphosphate" evidence="4">
    <location>
        <position position="55"/>
    </location>
</feature>
<accession>A0A2S6HR01</accession>
<evidence type="ECO:0000256" key="3">
    <source>
        <dbReference type="ARBA" id="ARBA00024867"/>
    </source>
</evidence>
<dbReference type="Pfam" id="PF00072">
    <property type="entry name" value="Response_reg"/>
    <property type="match status" value="1"/>
</dbReference>
<dbReference type="InterPro" id="IPR001789">
    <property type="entry name" value="Sig_transdc_resp-reg_receiver"/>
</dbReference>
<keyword evidence="7" id="KW-1185">Reference proteome</keyword>
<dbReference type="Proteomes" id="UP000237749">
    <property type="component" value="Unassembled WGS sequence"/>
</dbReference>
<evidence type="ECO:0000256" key="4">
    <source>
        <dbReference type="PROSITE-ProRule" id="PRU00169"/>
    </source>
</evidence>
<evidence type="ECO:0000256" key="1">
    <source>
        <dbReference type="ARBA" id="ARBA00018672"/>
    </source>
</evidence>
<protein>
    <recommendedName>
        <fullName evidence="1">Stage 0 sporulation protein A homolog</fullName>
    </recommendedName>
</protein>
<dbReference type="OrthoDB" id="1490554at2"/>
<dbReference type="PANTHER" id="PTHR44591:SF3">
    <property type="entry name" value="RESPONSE REGULATORY DOMAIN-CONTAINING PROTEIN"/>
    <property type="match status" value="1"/>
</dbReference>
<dbReference type="EMBL" id="PTJA01000008">
    <property type="protein sequence ID" value="PPK79914.1"/>
    <property type="molecule type" value="Genomic_DNA"/>
</dbReference>
<evidence type="ECO:0000256" key="2">
    <source>
        <dbReference type="ARBA" id="ARBA00022553"/>
    </source>
</evidence>
<evidence type="ECO:0000313" key="6">
    <source>
        <dbReference type="EMBL" id="PPK79914.1"/>
    </source>
</evidence>
<name>A0A2S6HR01_9FIRM</name>
<dbReference type="PROSITE" id="PS50110">
    <property type="entry name" value="RESPONSE_REGULATORY"/>
    <property type="match status" value="1"/>
</dbReference>
<comment type="caution">
    <text evidence="6">The sequence shown here is derived from an EMBL/GenBank/DDBJ whole genome shotgun (WGS) entry which is preliminary data.</text>
</comment>
<evidence type="ECO:0000259" key="5">
    <source>
        <dbReference type="PROSITE" id="PS50110"/>
    </source>
</evidence>
<dbReference type="GO" id="GO:0000160">
    <property type="term" value="P:phosphorelay signal transduction system"/>
    <property type="evidence" value="ECO:0007669"/>
    <property type="project" value="InterPro"/>
</dbReference>
<proteinExistence type="predicted"/>
<gene>
    <name evidence="6" type="ORF">BXY41_108139</name>
</gene>
<evidence type="ECO:0000313" key="7">
    <source>
        <dbReference type="Proteomes" id="UP000237749"/>
    </source>
</evidence>
<sequence>MSIRVVVVDNSEELLVKLTGILKDMSEIELCGSFPEAITAMQYIKGNPVDLVFSDIVMPDISGITLASKLYELPDPPEVVLLSGIPGFSLEAFKIRVFAFIVKPYTRAQISKVIRLYKEKRSGAETDSTAEIAR</sequence>
<dbReference type="SUPFAM" id="SSF52172">
    <property type="entry name" value="CheY-like"/>
    <property type="match status" value="1"/>
</dbReference>
<dbReference type="AlphaFoldDB" id="A0A2S6HR01"/>